<dbReference type="Gene3D" id="1.10.287.470">
    <property type="entry name" value="Helix hairpin bin"/>
    <property type="match status" value="1"/>
</dbReference>
<protein>
    <submittedName>
        <fullName evidence="7">Efflux RND transporter periplasmic adaptor subunit</fullName>
    </submittedName>
</protein>
<dbReference type="Gene3D" id="2.40.50.100">
    <property type="match status" value="1"/>
</dbReference>
<keyword evidence="3" id="KW-1133">Transmembrane helix</keyword>
<dbReference type="Proteomes" id="UP000662783">
    <property type="component" value="Chromosome"/>
</dbReference>
<dbReference type="AlphaFoldDB" id="A0A974WDU5"/>
<evidence type="ECO:0000313" key="7">
    <source>
        <dbReference type="EMBL" id="QSE96374.1"/>
    </source>
</evidence>
<dbReference type="PANTHER" id="PTHR30469">
    <property type="entry name" value="MULTIDRUG RESISTANCE PROTEIN MDTA"/>
    <property type="match status" value="1"/>
</dbReference>
<dbReference type="Gene3D" id="6.20.50.140">
    <property type="match status" value="1"/>
</dbReference>
<keyword evidence="3" id="KW-0812">Transmembrane</keyword>
<name>A0A974WDU5_9BACT</name>
<feature type="domain" description="Multidrug resistance protein MdtA-like barrel-sandwich hybrid" evidence="5">
    <location>
        <begin position="68"/>
        <end position="230"/>
    </location>
</feature>
<gene>
    <name evidence="7" type="ORF">JR347_12230</name>
</gene>
<evidence type="ECO:0000259" key="4">
    <source>
        <dbReference type="Pfam" id="PF25876"/>
    </source>
</evidence>
<feature type="domain" description="AprE-like beta-barrel" evidence="6">
    <location>
        <begin position="246"/>
        <end position="337"/>
    </location>
</feature>
<dbReference type="KEGG" id="fuv:JR347_12230"/>
<feature type="transmembrane region" description="Helical" evidence="3">
    <location>
        <begin position="10"/>
        <end position="28"/>
    </location>
</feature>
<feature type="coiled-coil region" evidence="1">
    <location>
        <begin position="104"/>
        <end position="148"/>
    </location>
</feature>
<evidence type="ECO:0000256" key="2">
    <source>
        <dbReference type="SAM" id="MobiDB-lite"/>
    </source>
</evidence>
<keyword evidence="1" id="KW-0175">Coiled coil</keyword>
<reference evidence="7" key="1">
    <citation type="submission" date="2021-02" db="EMBL/GenBank/DDBJ databases">
        <title>Fulvivirga sp. S481 isolated from sea water.</title>
        <authorList>
            <person name="Bae S.S."/>
            <person name="Baek K."/>
        </authorList>
    </citation>
    <scope>NUCLEOTIDE SEQUENCE</scope>
    <source>
        <strain evidence="7">S481</strain>
    </source>
</reference>
<dbReference type="InterPro" id="IPR058625">
    <property type="entry name" value="MdtA-like_BSH"/>
</dbReference>
<evidence type="ECO:0000259" key="5">
    <source>
        <dbReference type="Pfam" id="PF25917"/>
    </source>
</evidence>
<sequence length="457" mass="50551">MAKTKKTNKWLYYSIGGLIVLIILLVVAKQAGWIGKAKETEVELAKAKKVSITEKVSASGQVQPVVEVKLSPEVSGELIVLNIEEGDSVQKGDVLAKIRPDNFIAAAEQARASLNQQKANLASSRASLARAEATFIRAKQDYERQKKLFDDKVISEADWQLAQQNYAVSENDLKSAKESVEASRFIVKSSEAQLDQAQENLRRATVNSPMTGTVSKLNVEKGETVLGTQQFQGTEMMRIADLNQMEVRVNVNENDIIRVALGDTALIDVDSYSHLEKEFKGLVTAIANTANDKASPDAVTEFEVRIKILNSSYKDLIKKGNKYPFRPGMTASVEIITERKENVLTVPLAAVTTRKPGERVGFMNRKSDDDSETPPQEDKKNTEDEEVKEVVFLNKEGKAKMVEVKTGISDYENIEIVSGVAEGDEVVSGPFLVVSKRLNDGDAIKKKEEKKEQKKEE</sequence>
<dbReference type="PANTHER" id="PTHR30469:SF33">
    <property type="entry name" value="SLR1207 PROTEIN"/>
    <property type="match status" value="1"/>
</dbReference>
<evidence type="ECO:0000256" key="3">
    <source>
        <dbReference type="SAM" id="Phobius"/>
    </source>
</evidence>
<dbReference type="Pfam" id="PF26002">
    <property type="entry name" value="Beta-barrel_AprE"/>
    <property type="match status" value="1"/>
</dbReference>
<dbReference type="Gene3D" id="2.40.30.170">
    <property type="match status" value="1"/>
</dbReference>
<keyword evidence="3" id="KW-0472">Membrane</keyword>
<feature type="domain" description="Multidrug resistance protein MdtA-like alpha-helical hairpin" evidence="4">
    <location>
        <begin position="121"/>
        <end position="201"/>
    </location>
</feature>
<dbReference type="EMBL" id="CP070608">
    <property type="protein sequence ID" value="QSE96374.1"/>
    <property type="molecule type" value="Genomic_DNA"/>
</dbReference>
<accession>A0A974WDU5</accession>
<feature type="region of interest" description="Disordered" evidence="2">
    <location>
        <begin position="357"/>
        <end position="386"/>
    </location>
</feature>
<dbReference type="GO" id="GO:0015562">
    <property type="term" value="F:efflux transmembrane transporter activity"/>
    <property type="evidence" value="ECO:0007669"/>
    <property type="project" value="TreeGrafter"/>
</dbReference>
<dbReference type="SUPFAM" id="SSF111369">
    <property type="entry name" value="HlyD-like secretion proteins"/>
    <property type="match status" value="2"/>
</dbReference>
<dbReference type="Pfam" id="PF25917">
    <property type="entry name" value="BSH_RND"/>
    <property type="match status" value="1"/>
</dbReference>
<dbReference type="GO" id="GO:1990281">
    <property type="term" value="C:efflux pump complex"/>
    <property type="evidence" value="ECO:0007669"/>
    <property type="project" value="TreeGrafter"/>
</dbReference>
<proteinExistence type="predicted"/>
<evidence type="ECO:0000313" key="8">
    <source>
        <dbReference type="Proteomes" id="UP000662783"/>
    </source>
</evidence>
<dbReference type="InterPro" id="IPR058624">
    <property type="entry name" value="MdtA-like_HH"/>
</dbReference>
<evidence type="ECO:0000256" key="1">
    <source>
        <dbReference type="SAM" id="Coils"/>
    </source>
</evidence>
<organism evidence="7 8">
    <name type="scientific">Fulvivirga lutea</name>
    <dbReference type="NCBI Taxonomy" id="2810512"/>
    <lineage>
        <taxon>Bacteria</taxon>
        <taxon>Pseudomonadati</taxon>
        <taxon>Bacteroidota</taxon>
        <taxon>Cytophagia</taxon>
        <taxon>Cytophagales</taxon>
        <taxon>Fulvivirgaceae</taxon>
        <taxon>Fulvivirga</taxon>
    </lineage>
</organism>
<evidence type="ECO:0000259" key="6">
    <source>
        <dbReference type="Pfam" id="PF26002"/>
    </source>
</evidence>
<dbReference type="RefSeq" id="WP_205720890.1">
    <property type="nucleotide sequence ID" value="NZ_CP070608.1"/>
</dbReference>
<dbReference type="InterPro" id="IPR058982">
    <property type="entry name" value="Beta-barrel_AprE"/>
</dbReference>
<keyword evidence="8" id="KW-1185">Reference proteome</keyword>
<dbReference type="Pfam" id="PF25876">
    <property type="entry name" value="HH_MFP_RND"/>
    <property type="match status" value="1"/>
</dbReference>